<name>B3EK67_CHLPB</name>
<dbReference type="InterPro" id="IPR007712">
    <property type="entry name" value="RelE/ParE_toxin"/>
</dbReference>
<dbReference type="Gene3D" id="3.30.2310.20">
    <property type="entry name" value="RelE-like"/>
    <property type="match status" value="1"/>
</dbReference>
<sequence>MSLKVYIRPEAERDIESAALWYEKQKKGLGNEFLDEVLGVFETISNRPNIFSVVHRETRRAIIHRFPFGVFYRIEKEKKAIVVIAVMHCSRNPKRWQLRV</sequence>
<dbReference type="Pfam" id="PF05016">
    <property type="entry name" value="ParE_toxin"/>
    <property type="match status" value="1"/>
</dbReference>
<accession>B3EK67</accession>
<dbReference type="AlphaFoldDB" id="B3EK67"/>
<dbReference type="eggNOG" id="COG3668">
    <property type="taxonomic scope" value="Bacteria"/>
</dbReference>
<dbReference type="InterPro" id="IPR035093">
    <property type="entry name" value="RelE/ParE_toxin_dom_sf"/>
</dbReference>
<keyword evidence="1" id="KW-1277">Toxin-antitoxin system</keyword>
<proteinExistence type="predicted"/>
<evidence type="ECO:0000256" key="1">
    <source>
        <dbReference type="ARBA" id="ARBA00022649"/>
    </source>
</evidence>
<dbReference type="STRING" id="331678.Cphamn1_1571"/>
<dbReference type="EMBL" id="CP001101">
    <property type="protein sequence ID" value="ACE04494.1"/>
    <property type="molecule type" value="Genomic_DNA"/>
</dbReference>
<gene>
    <name evidence="2" type="ordered locus">Cphamn1_1571</name>
</gene>
<dbReference type="KEGG" id="cpb:Cphamn1_1571"/>
<dbReference type="HOGENOM" id="CLU_147162_7_0_10"/>
<evidence type="ECO:0000313" key="2">
    <source>
        <dbReference type="EMBL" id="ACE04494.1"/>
    </source>
</evidence>
<dbReference type="OrthoDB" id="595476at2"/>
<organism evidence="2">
    <name type="scientific">Chlorobium phaeobacteroides (strain BS1)</name>
    <dbReference type="NCBI Taxonomy" id="331678"/>
    <lineage>
        <taxon>Bacteria</taxon>
        <taxon>Pseudomonadati</taxon>
        <taxon>Chlorobiota</taxon>
        <taxon>Chlorobiia</taxon>
        <taxon>Chlorobiales</taxon>
        <taxon>Chlorobiaceae</taxon>
        <taxon>Chlorobium/Pelodictyon group</taxon>
        <taxon>Chlorobium</taxon>
    </lineage>
</organism>
<reference evidence="2" key="1">
    <citation type="submission" date="2008-06" db="EMBL/GenBank/DDBJ databases">
        <title>Complete sequence of Chlorobium phaeobacteroides BS1.</title>
        <authorList>
            <consortium name="US DOE Joint Genome Institute"/>
            <person name="Lucas S."/>
            <person name="Copeland A."/>
            <person name="Lapidus A."/>
            <person name="Glavina del Rio T."/>
            <person name="Dalin E."/>
            <person name="Tice H."/>
            <person name="Bruce D."/>
            <person name="Goodwin L."/>
            <person name="Pitluck S."/>
            <person name="Schmutz J."/>
            <person name="Larimer F."/>
            <person name="Land M."/>
            <person name="Hauser L."/>
            <person name="Kyrpides N."/>
            <person name="Ovchinnikova G."/>
            <person name="Li T."/>
            <person name="Liu Z."/>
            <person name="Zhao F."/>
            <person name="Overmann J."/>
            <person name="Bryant D.A."/>
            <person name="Richardson P."/>
        </authorList>
    </citation>
    <scope>NUCLEOTIDE SEQUENCE [LARGE SCALE GENOMIC DNA]</scope>
    <source>
        <strain evidence="2">BS1</strain>
    </source>
</reference>
<protein>
    <submittedName>
        <fullName evidence="2">Plasmid stabilization system</fullName>
    </submittedName>
</protein>